<dbReference type="PANTHER" id="PTHR33473:SF19">
    <property type="entry name" value="ATP-DEPENDENT CLP PROTEASE ADAPTER PROTEIN CLPS"/>
    <property type="match status" value="1"/>
</dbReference>
<sequence length="102" mass="11991">MAQEQSNIKERTHIQLKEPRRYRVVMCNDDFTTMDFVVIVLKEVFFMSKEKAEALMLEVHNSNRAVVGIYTYDIATSKVEKATKMARKYGYPLRLIVEPEEE</sequence>
<dbReference type="FunFam" id="3.30.1390.10:FF:000002">
    <property type="entry name" value="ATP-dependent Clp protease adapter protein ClpS"/>
    <property type="match status" value="1"/>
</dbReference>
<dbReference type="RefSeq" id="WP_111897897.1">
    <property type="nucleotide sequence ID" value="NZ_CP033459.1"/>
</dbReference>
<dbReference type="Proteomes" id="UP000249375">
    <property type="component" value="Chromosome"/>
</dbReference>
<organism evidence="3 4">
    <name type="scientific">Pseudoprevotella muciniphila</name>
    <dbReference type="NCBI Taxonomy" id="2133944"/>
    <lineage>
        <taxon>Bacteria</taxon>
        <taxon>Pseudomonadati</taxon>
        <taxon>Bacteroidota</taxon>
        <taxon>Bacteroidia</taxon>
        <taxon>Bacteroidales</taxon>
        <taxon>Prevotellaceae</taxon>
        <taxon>Pseudoprevotella</taxon>
    </lineage>
</organism>
<dbReference type="OrthoDB" id="9796121at2"/>
<gene>
    <name evidence="1" type="primary">clpS</name>
    <name evidence="3" type="ORF">C7Y71_001060</name>
</gene>
<dbReference type="HAMAP" id="MF_00302">
    <property type="entry name" value="ClpS"/>
    <property type="match status" value="1"/>
</dbReference>
<evidence type="ECO:0000256" key="1">
    <source>
        <dbReference type="HAMAP-Rule" id="MF_00302"/>
    </source>
</evidence>
<dbReference type="KEGG" id="alq:C7Y71_001060"/>
<dbReference type="GO" id="GO:0008233">
    <property type="term" value="F:peptidase activity"/>
    <property type="evidence" value="ECO:0007669"/>
    <property type="project" value="UniProtKB-KW"/>
</dbReference>
<dbReference type="GO" id="GO:0006508">
    <property type="term" value="P:proteolysis"/>
    <property type="evidence" value="ECO:0007669"/>
    <property type="project" value="UniProtKB-UniRule"/>
</dbReference>
<dbReference type="PANTHER" id="PTHR33473">
    <property type="entry name" value="ATP-DEPENDENT CLP PROTEASE ADAPTER PROTEIN CLPS1, CHLOROPLASTIC"/>
    <property type="match status" value="1"/>
</dbReference>
<dbReference type="AlphaFoldDB" id="A0A5P8E3Z1"/>
<evidence type="ECO:0000313" key="3">
    <source>
        <dbReference type="EMBL" id="QFQ11727.1"/>
    </source>
</evidence>
<proteinExistence type="inferred from homology"/>
<reference evidence="3 4" key="1">
    <citation type="submission" date="2018-11" db="EMBL/GenBank/DDBJ databases">
        <authorList>
            <person name="Na S.W."/>
            <person name="Baik M."/>
        </authorList>
    </citation>
    <scope>NUCLEOTIDE SEQUENCE [LARGE SCALE GENOMIC DNA]</scope>
    <source>
        <strain evidence="3 4">E39</strain>
    </source>
</reference>
<protein>
    <recommendedName>
        <fullName evidence="1">ATP-dependent Clp protease adapter protein ClpS</fullName>
    </recommendedName>
</protein>
<dbReference type="InterPro" id="IPR003769">
    <property type="entry name" value="ClpS_core"/>
</dbReference>
<comment type="function">
    <text evidence="1">Involved in the modulation of the specificity of the ClpAP-mediated ATP-dependent protein degradation.</text>
</comment>
<keyword evidence="3" id="KW-0645">Protease</keyword>
<dbReference type="SUPFAM" id="SSF54736">
    <property type="entry name" value="ClpS-like"/>
    <property type="match status" value="1"/>
</dbReference>
<comment type="similarity">
    <text evidence="1">Belongs to the ClpS family.</text>
</comment>
<accession>A0A5P8E3Z1</accession>
<feature type="domain" description="Adaptor protein ClpS core" evidence="2">
    <location>
        <begin position="17"/>
        <end position="95"/>
    </location>
</feature>
<keyword evidence="4" id="KW-1185">Reference proteome</keyword>
<evidence type="ECO:0000313" key="4">
    <source>
        <dbReference type="Proteomes" id="UP000249375"/>
    </source>
</evidence>
<dbReference type="InterPro" id="IPR014719">
    <property type="entry name" value="Ribosomal_bL12_C/ClpS-like"/>
</dbReference>
<dbReference type="Pfam" id="PF02617">
    <property type="entry name" value="ClpS"/>
    <property type="match status" value="1"/>
</dbReference>
<dbReference type="EMBL" id="CP033459">
    <property type="protein sequence ID" value="QFQ11727.1"/>
    <property type="molecule type" value="Genomic_DNA"/>
</dbReference>
<comment type="subunit">
    <text evidence="1">Binds to the N-terminal domain of the chaperone ClpA.</text>
</comment>
<name>A0A5P8E3Z1_9BACT</name>
<dbReference type="Gene3D" id="3.30.1390.10">
    <property type="match status" value="1"/>
</dbReference>
<dbReference type="GO" id="GO:0030163">
    <property type="term" value="P:protein catabolic process"/>
    <property type="evidence" value="ECO:0007669"/>
    <property type="project" value="InterPro"/>
</dbReference>
<dbReference type="InterPro" id="IPR022935">
    <property type="entry name" value="ClpS"/>
</dbReference>
<evidence type="ECO:0000259" key="2">
    <source>
        <dbReference type="Pfam" id="PF02617"/>
    </source>
</evidence>
<keyword evidence="3" id="KW-0378">Hydrolase</keyword>